<gene>
    <name evidence="3" type="ORF">KF715C_pA2910</name>
</gene>
<protein>
    <submittedName>
        <fullName evidence="3">Putative exported protein</fullName>
    </submittedName>
</protein>
<geneLocation type="plasmid" evidence="4">
    <name>pkf715a dna</name>
</geneLocation>
<sequence length="472" mass="50609">MKLNQLAVSVLAAFTMFGATPSYALEDNLTTKSEPTIQDPYADDPSNSPWTMSMENVTTYGGKVVSGAGALIDGSSSRFNSYTPYFPDRTTALSGYGSSQVGIGCDGINLGGVIDGQLAQYQQMVEGFIQNAPTLAIMYLAYSQPTVKAVIDELNNVGQFGLDLTNMSCSGVRAIADKAAEEKAQAMAEARCTAEAGYKDPECMSDDGLLSNVASVMKDTKQMVTERSSQYLGKVSSATGGLVQIKAGVNGQNGSNSGSTGNTPGSSPLGVRATTCSNIESEGLRTMILAASGIPCADIENYGPLLPDYKISDNGESGVIPRTLTLRKYAADLVVSYEGWLNEVMAADEDKFVNTDAFKAIYNRTGVAINRMQHRKLAKLLSPNSDHQNQAQGLSMIQNLAQLIALKDLNNVVNTLEIAVLTGIQNQPDDQVLSDLRKRQYVHSIESLRSELDSLTQEINWDIKRNELIPAS</sequence>
<feature type="compositionally biased region" description="Low complexity" evidence="1">
    <location>
        <begin position="250"/>
        <end position="268"/>
    </location>
</feature>
<dbReference type="RefSeq" id="WP_045632754.1">
    <property type="nucleotide sequence ID" value="NZ_AP015030.1"/>
</dbReference>
<organism evidence="3 4">
    <name type="scientific">Pseudomonas putida</name>
    <name type="common">Arthrobacter siderocapsulatus</name>
    <dbReference type="NCBI Taxonomy" id="303"/>
    <lineage>
        <taxon>Bacteria</taxon>
        <taxon>Pseudomonadati</taxon>
        <taxon>Pseudomonadota</taxon>
        <taxon>Gammaproteobacteria</taxon>
        <taxon>Pseudomonadales</taxon>
        <taxon>Pseudomonadaceae</taxon>
        <taxon>Pseudomonas</taxon>
    </lineage>
</organism>
<evidence type="ECO:0000256" key="2">
    <source>
        <dbReference type="SAM" id="SignalP"/>
    </source>
</evidence>
<feature type="chain" id="PRO_5009874004" evidence="2">
    <location>
        <begin position="25"/>
        <end position="472"/>
    </location>
</feature>
<accession>A0A1L7NMU1</accession>
<evidence type="ECO:0000313" key="3">
    <source>
        <dbReference type="EMBL" id="BAW26796.1"/>
    </source>
</evidence>
<dbReference type="AlphaFoldDB" id="A0A1L7NMU1"/>
<dbReference type="Proteomes" id="UP000218731">
    <property type="component" value="Plasmid pKF715A"/>
</dbReference>
<keyword evidence="3" id="KW-0614">Plasmid</keyword>
<reference evidence="3 4" key="1">
    <citation type="submission" date="2015-11" db="EMBL/GenBank/DDBJ databases">
        <title>Complete genome sequencing of a biphenyl-degrading bacterium, Pseudomonas putida KF715 (=NBRC110667).</title>
        <authorList>
            <person name="Suenaga H."/>
            <person name="Fujihara N."/>
            <person name="Watanabe T."/>
            <person name="Hirose J."/>
            <person name="Kimura N."/>
            <person name="Yamazoe A."/>
            <person name="Hosoyama A."/>
            <person name="Shimodaira J."/>
            <person name="Furukawa K."/>
        </authorList>
    </citation>
    <scope>NUCLEOTIDE SEQUENCE [LARGE SCALE GENOMIC DNA]</scope>
    <source>
        <strain evidence="3 4">KF715</strain>
        <plasmid evidence="4">Plasmid pkf715a dna</plasmid>
    </source>
</reference>
<name>A0A1L7NMU1_PSEPU</name>
<dbReference type="EMBL" id="AP015030">
    <property type="protein sequence ID" value="BAW26796.1"/>
    <property type="molecule type" value="Genomic_DNA"/>
</dbReference>
<evidence type="ECO:0000313" key="4">
    <source>
        <dbReference type="Proteomes" id="UP000218731"/>
    </source>
</evidence>
<feature type="region of interest" description="Disordered" evidence="1">
    <location>
        <begin position="249"/>
        <end position="271"/>
    </location>
</feature>
<proteinExistence type="predicted"/>
<evidence type="ECO:0000256" key="1">
    <source>
        <dbReference type="SAM" id="MobiDB-lite"/>
    </source>
</evidence>
<keyword evidence="2" id="KW-0732">Signal</keyword>
<feature type="signal peptide" evidence="2">
    <location>
        <begin position="1"/>
        <end position="24"/>
    </location>
</feature>